<dbReference type="EMBL" id="CACSIK010000004">
    <property type="protein sequence ID" value="CAA0114128.1"/>
    <property type="molecule type" value="Genomic_DNA"/>
</dbReference>
<protein>
    <submittedName>
        <fullName evidence="2">Uncharacterized protein</fullName>
    </submittedName>
</protein>
<dbReference type="PROSITE" id="PS51257">
    <property type="entry name" value="PROKAR_LIPOPROTEIN"/>
    <property type="match status" value="1"/>
</dbReference>
<feature type="chain" id="PRO_5036372893" evidence="1">
    <location>
        <begin position="25"/>
        <end position="761"/>
    </location>
</feature>
<dbReference type="EMBL" id="CACSIM010000003">
    <property type="protein sequence ID" value="CAA0102553.1"/>
    <property type="molecule type" value="Genomic_DNA"/>
</dbReference>
<dbReference type="AlphaFoldDB" id="A0A5S9PFH9"/>
<evidence type="ECO:0000313" key="2">
    <source>
        <dbReference type="EMBL" id="CAA0102553.1"/>
    </source>
</evidence>
<proteinExistence type="predicted"/>
<evidence type="ECO:0000313" key="3">
    <source>
        <dbReference type="EMBL" id="CAA0114128.1"/>
    </source>
</evidence>
<evidence type="ECO:0000313" key="5">
    <source>
        <dbReference type="Proteomes" id="UP000439591"/>
    </source>
</evidence>
<gene>
    <name evidence="3" type="ORF">IHBHHGIJ_03538</name>
    <name evidence="2" type="ORF">KFEGEMFD_01903</name>
</gene>
<dbReference type="Proteomes" id="UP000439591">
    <property type="component" value="Unassembled WGS sequence"/>
</dbReference>
<feature type="signal peptide" evidence="1">
    <location>
        <begin position="1"/>
        <end position="24"/>
    </location>
</feature>
<evidence type="ECO:0000256" key="1">
    <source>
        <dbReference type="SAM" id="SignalP"/>
    </source>
</evidence>
<sequence length="761" mass="78065">MRQKPKFKKYLLSLAVAASLTACGGGGGGGSSSASSSVGGTASKGIIIGGTVNAYAIDADGSIDRTTPLASPALTIEDGTYSLSLNSSYVAGTALYIEITAEDGATMRCDIAQCGTDTGGTPIVFGDTYPLESDFAMAATLPAAAGSDTISVNITPLTDIASKLTLQKVISGANASDAALASNAQVANRLGISGGLIDQPIVDITNADAVNGATKAALEYNLKAAAAIAAALSGDNSLSLEDAVASLSDQFVNGGIADKETTASASITIEEMLEEAIALLDNIKDVDGVNDDDEELNAASTDIAAAEADAEQNGDTTASQGDIPDDVGSEGLLATKAFVKQVRDLANAGVITDNQAAFADQIELTAEVLAGDGDIVAEAMGLALNAIANAVAEYEDAEGTKPSSSSTDGITVDISVSGDTETYEVDQTLSVSETSVTLALNAVNATTFTENSTETVNNDGSTTYDDSGNANIDLTLSGSVASSAAKLSIDDGSSLSAEFSYSEEITENETLTSESEAWDSTTTVENASAELSVTLEQLDGDNPVTFSGAMSIEFDSFNFTDNGTYENSYSEQIYSDSENYTESTSLDGLDLTLSGNFSDTDGNTINATLAASLTNATESCDYDDSYSTTNGFTYSYDCETGETASNYAMASLSIIFDINLSGVADDVNINFSASRTGLETGEGSLDLSYGGNQLNLVYEGGNSVSLSNHNDVVLVLTETDVDDETSVSGTISIDDEQFADVSDDSGTPIVRYSDGSFETLM</sequence>
<evidence type="ECO:0000313" key="4">
    <source>
        <dbReference type="Proteomes" id="UP000435877"/>
    </source>
</evidence>
<reference evidence="4 5" key="1">
    <citation type="submission" date="2019-11" db="EMBL/GenBank/DDBJ databases">
        <authorList>
            <person name="Holert J."/>
        </authorList>
    </citation>
    <scope>NUCLEOTIDE SEQUENCE [LARGE SCALE GENOMIC DNA]</scope>
    <source>
        <strain evidence="2">BC3_2A</strain>
        <strain evidence="3">SB11_1A</strain>
    </source>
</reference>
<dbReference type="RefSeq" id="WP_159270307.1">
    <property type="nucleotide sequence ID" value="NZ_CACSIK010000004.1"/>
</dbReference>
<accession>A0A5S9PFH9</accession>
<keyword evidence="1" id="KW-0732">Signal</keyword>
<dbReference type="OrthoDB" id="5731090at2"/>
<dbReference type="Proteomes" id="UP000435877">
    <property type="component" value="Unassembled WGS sequence"/>
</dbReference>
<organism evidence="2 5">
    <name type="scientific">Zhongshania aliphaticivorans</name>
    <dbReference type="NCBI Taxonomy" id="1470434"/>
    <lineage>
        <taxon>Bacteria</taxon>
        <taxon>Pseudomonadati</taxon>
        <taxon>Pseudomonadota</taxon>
        <taxon>Gammaproteobacteria</taxon>
        <taxon>Cellvibrionales</taxon>
        <taxon>Spongiibacteraceae</taxon>
        <taxon>Zhongshania</taxon>
    </lineage>
</organism>
<keyword evidence="4" id="KW-1185">Reference proteome</keyword>
<name>A0A5S9PFH9_9GAMM</name>